<proteinExistence type="predicted"/>
<evidence type="ECO:0000313" key="2">
    <source>
        <dbReference type="EMBL" id="KAF9681431.1"/>
    </source>
</evidence>
<dbReference type="EMBL" id="JADGMS010000005">
    <property type="protein sequence ID" value="KAF9681431.1"/>
    <property type="molecule type" value="Genomic_DNA"/>
</dbReference>
<accession>A0A835K8S8</accession>
<name>A0A835K8S8_9ROSI</name>
<evidence type="ECO:0000256" key="1">
    <source>
        <dbReference type="SAM" id="MobiDB-lite"/>
    </source>
</evidence>
<keyword evidence="3" id="KW-1185">Reference proteome</keyword>
<comment type="caution">
    <text evidence="2">The sequence shown here is derived from an EMBL/GenBank/DDBJ whole genome shotgun (WGS) entry which is preliminary data.</text>
</comment>
<sequence>MEAFEGEGMVRIRLRRQRQKLKQQSEENNPCSKGDSKLQTLPLSSSPVSART</sequence>
<dbReference type="AlphaFoldDB" id="A0A835K8S8"/>
<evidence type="ECO:0000313" key="3">
    <source>
        <dbReference type="Proteomes" id="UP000657918"/>
    </source>
</evidence>
<gene>
    <name evidence="2" type="ORF">SADUNF_Sadunf05G0000800</name>
</gene>
<feature type="region of interest" description="Disordered" evidence="1">
    <location>
        <begin position="15"/>
        <end position="52"/>
    </location>
</feature>
<dbReference type="Proteomes" id="UP000657918">
    <property type="component" value="Unassembled WGS sequence"/>
</dbReference>
<reference evidence="2 3" key="1">
    <citation type="submission" date="2020-10" db="EMBL/GenBank/DDBJ databases">
        <title>Plant Genome Project.</title>
        <authorList>
            <person name="Zhang R.-G."/>
        </authorList>
    </citation>
    <scope>NUCLEOTIDE SEQUENCE [LARGE SCALE GENOMIC DNA]</scope>
    <source>
        <strain evidence="2">FAFU-HL-1</strain>
        <tissue evidence="2">Leaf</tissue>
    </source>
</reference>
<feature type="compositionally biased region" description="Polar residues" evidence="1">
    <location>
        <begin position="26"/>
        <end position="52"/>
    </location>
</feature>
<organism evidence="2 3">
    <name type="scientific">Salix dunnii</name>
    <dbReference type="NCBI Taxonomy" id="1413687"/>
    <lineage>
        <taxon>Eukaryota</taxon>
        <taxon>Viridiplantae</taxon>
        <taxon>Streptophyta</taxon>
        <taxon>Embryophyta</taxon>
        <taxon>Tracheophyta</taxon>
        <taxon>Spermatophyta</taxon>
        <taxon>Magnoliopsida</taxon>
        <taxon>eudicotyledons</taxon>
        <taxon>Gunneridae</taxon>
        <taxon>Pentapetalae</taxon>
        <taxon>rosids</taxon>
        <taxon>fabids</taxon>
        <taxon>Malpighiales</taxon>
        <taxon>Salicaceae</taxon>
        <taxon>Saliceae</taxon>
        <taxon>Salix</taxon>
    </lineage>
</organism>
<protein>
    <submittedName>
        <fullName evidence="2">Uncharacterized protein</fullName>
    </submittedName>
</protein>